<feature type="transmembrane region" description="Helical" evidence="1">
    <location>
        <begin position="42"/>
        <end position="65"/>
    </location>
</feature>
<comment type="caution">
    <text evidence="2">The sequence shown here is derived from an EMBL/GenBank/DDBJ whole genome shotgun (WGS) entry which is preliminary data.</text>
</comment>
<dbReference type="Pfam" id="PF11139">
    <property type="entry name" value="SfLAP"/>
    <property type="match status" value="1"/>
</dbReference>
<organism evidence="2 3">
    <name type="scientific">Microbacterium bovistercoris</name>
    <dbReference type="NCBI Taxonomy" id="2293570"/>
    <lineage>
        <taxon>Bacteria</taxon>
        <taxon>Bacillati</taxon>
        <taxon>Actinomycetota</taxon>
        <taxon>Actinomycetes</taxon>
        <taxon>Micrococcales</taxon>
        <taxon>Microbacteriaceae</taxon>
        <taxon>Microbacterium</taxon>
    </lineage>
</organism>
<gene>
    <name evidence="2" type="ORF">DY023_09915</name>
</gene>
<dbReference type="EMBL" id="QUAB01000041">
    <property type="protein sequence ID" value="REJ05545.1"/>
    <property type="molecule type" value="Genomic_DNA"/>
</dbReference>
<protein>
    <recommendedName>
        <fullName evidence="4">GAP family protein</fullName>
    </recommendedName>
</protein>
<evidence type="ECO:0000313" key="2">
    <source>
        <dbReference type="EMBL" id="REJ05545.1"/>
    </source>
</evidence>
<evidence type="ECO:0008006" key="4">
    <source>
        <dbReference type="Google" id="ProtNLM"/>
    </source>
</evidence>
<keyword evidence="1" id="KW-0472">Membrane</keyword>
<feature type="transmembrane region" description="Helical" evidence="1">
    <location>
        <begin position="137"/>
        <end position="163"/>
    </location>
</feature>
<feature type="transmembrane region" description="Helical" evidence="1">
    <location>
        <begin position="175"/>
        <end position="196"/>
    </location>
</feature>
<sequence>MISVIWQLLPIALGVMVSPISVMALLGILVSTHARRNGTAFAVGWVLATGGSLMLWTLLLTWLGIGDGYGYAGGLTGTVLHLLIGLLCIAAAVWTYRRSHDIVMRMGTAETPDELAAATPQLPGLLRDVDHYSVPRSFVLGITVFVLNPVNMSLLIATALSLIDADISEQSARAIAAGFVVAAALPVITPVLVLWVRGADAPFVGRMRTWVMNNNGYISAGLLLLIGFLQLTRALEGVLA</sequence>
<accession>A0A371NUZ6</accession>
<dbReference type="Proteomes" id="UP000262172">
    <property type="component" value="Unassembled WGS sequence"/>
</dbReference>
<keyword evidence="1" id="KW-1133">Transmembrane helix</keyword>
<evidence type="ECO:0000313" key="3">
    <source>
        <dbReference type="Proteomes" id="UP000262172"/>
    </source>
</evidence>
<keyword evidence="1" id="KW-0812">Transmembrane</keyword>
<dbReference type="InterPro" id="IPR021315">
    <property type="entry name" value="Gap/Sap"/>
</dbReference>
<feature type="transmembrane region" description="Helical" evidence="1">
    <location>
        <begin position="71"/>
        <end position="96"/>
    </location>
</feature>
<evidence type="ECO:0000256" key="1">
    <source>
        <dbReference type="SAM" id="Phobius"/>
    </source>
</evidence>
<feature type="transmembrane region" description="Helical" evidence="1">
    <location>
        <begin position="217"/>
        <end position="235"/>
    </location>
</feature>
<reference evidence="2 3" key="1">
    <citation type="submission" date="2018-08" db="EMBL/GenBank/DDBJ databases">
        <title>Isolation, diversity and antifungal activity of Actinobacteria from cow dung.</title>
        <authorList>
            <person name="Ling L."/>
        </authorList>
    </citation>
    <scope>NUCLEOTIDE SEQUENCE [LARGE SCALE GENOMIC DNA]</scope>
    <source>
        <strain evidence="2 3">NEAU-LLE</strain>
    </source>
</reference>
<dbReference type="AlphaFoldDB" id="A0A371NUZ6"/>
<proteinExistence type="predicted"/>
<keyword evidence="3" id="KW-1185">Reference proteome</keyword>
<dbReference type="RefSeq" id="WP_116242168.1">
    <property type="nucleotide sequence ID" value="NZ_QUAB01000041.1"/>
</dbReference>
<feature type="transmembrane region" description="Helical" evidence="1">
    <location>
        <begin position="6"/>
        <end position="30"/>
    </location>
</feature>
<name>A0A371NUZ6_9MICO</name>
<dbReference type="OrthoDB" id="4458129at2"/>